<proteinExistence type="predicted"/>
<reference evidence="2 3" key="1">
    <citation type="submission" date="2019-03" db="EMBL/GenBank/DDBJ databases">
        <title>Single cell metagenomics reveals metabolic interactions within the superorganism composed of flagellate Streblomastix strix and complex community of Bacteroidetes bacteria on its surface.</title>
        <authorList>
            <person name="Treitli S.C."/>
            <person name="Kolisko M."/>
            <person name="Husnik F."/>
            <person name="Keeling P."/>
            <person name="Hampl V."/>
        </authorList>
    </citation>
    <scope>NUCLEOTIDE SEQUENCE [LARGE SCALE GENOMIC DNA]</scope>
    <source>
        <strain evidence="2">ST1C</strain>
    </source>
</reference>
<evidence type="ECO:0000256" key="1">
    <source>
        <dbReference type="SAM" id="MobiDB-lite"/>
    </source>
</evidence>
<name>A0A5J4V569_9EUKA</name>
<feature type="compositionally biased region" description="Basic and acidic residues" evidence="1">
    <location>
        <begin position="239"/>
        <end position="249"/>
    </location>
</feature>
<evidence type="ECO:0000313" key="2">
    <source>
        <dbReference type="EMBL" id="KAA6377502.1"/>
    </source>
</evidence>
<comment type="caution">
    <text evidence="2">The sequence shown here is derived from an EMBL/GenBank/DDBJ whole genome shotgun (WGS) entry which is preliminary data.</text>
</comment>
<feature type="compositionally biased region" description="Polar residues" evidence="1">
    <location>
        <begin position="250"/>
        <end position="259"/>
    </location>
</feature>
<dbReference type="Proteomes" id="UP000324800">
    <property type="component" value="Unassembled WGS sequence"/>
</dbReference>
<protein>
    <submittedName>
        <fullName evidence="2">Uncharacterized protein</fullName>
    </submittedName>
</protein>
<dbReference type="AlphaFoldDB" id="A0A5J4V569"/>
<feature type="compositionally biased region" description="Basic and acidic residues" evidence="1">
    <location>
        <begin position="124"/>
        <end position="141"/>
    </location>
</feature>
<gene>
    <name evidence="2" type="ORF">EZS28_026972</name>
</gene>
<feature type="region of interest" description="Disordered" evidence="1">
    <location>
        <begin position="119"/>
        <end position="177"/>
    </location>
</feature>
<evidence type="ECO:0000313" key="3">
    <source>
        <dbReference type="Proteomes" id="UP000324800"/>
    </source>
</evidence>
<feature type="non-terminal residue" evidence="2">
    <location>
        <position position="1"/>
    </location>
</feature>
<accession>A0A5J4V569</accession>
<dbReference type="EMBL" id="SNRW01009766">
    <property type="protein sequence ID" value="KAA6377502.1"/>
    <property type="molecule type" value="Genomic_DNA"/>
</dbReference>
<organism evidence="2 3">
    <name type="scientific">Streblomastix strix</name>
    <dbReference type="NCBI Taxonomy" id="222440"/>
    <lineage>
        <taxon>Eukaryota</taxon>
        <taxon>Metamonada</taxon>
        <taxon>Preaxostyla</taxon>
        <taxon>Oxymonadida</taxon>
        <taxon>Streblomastigidae</taxon>
        <taxon>Streblomastix</taxon>
    </lineage>
</organism>
<feature type="region of interest" description="Disordered" evidence="1">
    <location>
        <begin position="201"/>
        <end position="276"/>
    </location>
</feature>
<sequence>ERTQFARARNENGTKANYFNLAANSINSRLDNQVESHMRGAQVLTRSDTANKDAIGIINLLFGILQLRKIRVKTKRFRQLTPSVIWNKVTRPILNQNENQGLEKTQEIQIRRTHENMPLLNSGTRDETGNPRNPKHIDKRNYQRPQAQMDAKRVRFNTGVPHATDRRKAKQQGQTSSIDDARAFWKEHNFDLRVACVRKEYDSEDDSETLQPSKTTRQEFRNRFGRYRNRPLSLNNKRSRYDSPDRGSESKQSVGSRSYSRPREYQGPGETTIDVD</sequence>